<dbReference type="GO" id="GO:0008168">
    <property type="term" value="F:methyltransferase activity"/>
    <property type="evidence" value="ECO:0007669"/>
    <property type="project" value="UniProtKB-KW"/>
</dbReference>
<dbReference type="Pfam" id="PF05711">
    <property type="entry name" value="TylF"/>
    <property type="match status" value="1"/>
</dbReference>
<dbReference type="STRING" id="280871.TL10_12645"/>
<name>A0A0D1J4Y3_9MYCO</name>
<comment type="caution">
    <text evidence="1">The sequence shown here is derived from an EMBL/GenBank/DDBJ whole genome shotgun (WGS) entry which is preliminary data.</text>
</comment>
<dbReference type="Gene3D" id="3.40.50.150">
    <property type="entry name" value="Vaccinia Virus protein VP39"/>
    <property type="match status" value="1"/>
</dbReference>
<organism evidence="1 2">
    <name type="scientific">Mycolicibacterium llatzerense</name>
    <dbReference type="NCBI Taxonomy" id="280871"/>
    <lineage>
        <taxon>Bacteria</taxon>
        <taxon>Bacillati</taxon>
        <taxon>Actinomycetota</taxon>
        <taxon>Actinomycetes</taxon>
        <taxon>Mycobacteriales</taxon>
        <taxon>Mycobacteriaceae</taxon>
        <taxon>Mycolicibacterium</taxon>
    </lineage>
</organism>
<keyword evidence="2" id="KW-1185">Reference proteome</keyword>
<evidence type="ECO:0000313" key="2">
    <source>
        <dbReference type="Proteomes" id="UP000032221"/>
    </source>
</evidence>
<keyword evidence="1" id="KW-0808">Transferase</keyword>
<sequence>MTDTHEQQLYIELLKRMLTRYGFSEGALREVRPRKKLYFRPLAKSLRKRGFVLARPEPYDPIERELGRDWPAHAETMVGLRRLDNLHSCIRDIINDAIPGDLVETGVWRGGSSIFMKGVLTAYGEKREIWLCDSFEGLPPPDEVNFPLDAGIRLDQASFFLGVSEDAVRRNFERYGLFDDSVHFVKGWFKDTLNTLPAEQIALLRLDGDLYESTVQALDPLYPKLSVGGYCVIDDYGNIEACRRAVHDYRSAHGIHEEIVDIDGYGAFWRKTS</sequence>
<dbReference type="AlphaFoldDB" id="A0A0D1J4Y3"/>
<dbReference type="Proteomes" id="UP000032221">
    <property type="component" value="Unassembled WGS sequence"/>
</dbReference>
<dbReference type="PANTHER" id="PTHR40036">
    <property type="entry name" value="MACROCIN O-METHYLTRANSFERASE"/>
    <property type="match status" value="1"/>
</dbReference>
<dbReference type="InterPro" id="IPR008884">
    <property type="entry name" value="TylF_MeTrfase"/>
</dbReference>
<dbReference type="OrthoDB" id="3826968at2"/>
<dbReference type="EMBL" id="JXST01000015">
    <property type="protein sequence ID" value="KIU16683.1"/>
    <property type="molecule type" value="Genomic_DNA"/>
</dbReference>
<reference evidence="1 2" key="1">
    <citation type="submission" date="2015-01" db="EMBL/GenBank/DDBJ databases">
        <title>Genome sequence of Mycobacterium llatzerense and Mycobacterium immunogenum recovered from brain abscess.</title>
        <authorList>
            <person name="Greninger A.L."/>
            <person name="Langelier C."/>
            <person name="Cunningham G."/>
            <person name="Chiu C.Y."/>
            <person name="Miller S."/>
        </authorList>
    </citation>
    <scope>NUCLEOTIDE SEQUENCE [LARGE SCALE GENOMIC DNA]</scope>
    <source>
        <strain evidence="1 2">CLUC14</strain>
    </source>
</reference>
<gene>
    <name evidence="1" type="ORF">TL10_12645</name>
</gene>
<protein>
    <submittedName>
        <fullName evidence="1">Macrocin-O-methyltransferase</fullName>
    </submittedName>
</protein>
<dbReference type="RefSeq" id="WP_043391036.1">
    <property type="nucleotide sequence ID" value="NZ_JXST01000015.1"/>
</dbReference>
<evidence type="ECO:0000313" key="1">
    <source>
        <dbReference type="EMBL" id="KIU16683.1"/>
    </source>
</evidence>
<dbReference type="SUPFAM" id="SSF53335">
    <property type="entry name" value="S-adenosyl-L-methionine-dependent methyltransferases"/>
    <property type="match status" value="1"/>
</dbReference>
<proteinExistence type="predicted"/>
<dbReference type="PATRIC" id="fig|280871.6.peg.2625"/>
<dbReference type="GO" id="GO:0032259">
    <property type="term" value="P:methylation"/>
    <property type="evidence" value="ECO:0007669"/>
    <property type="project" value="UniProtKB-KW"/>
</dbReference>
<keyword evidence="1" id="KW-0489">Methyltransferase</keyword>
<dbReference type="InterPro" id="IPR029063">
    <property type="entry name" value="SAM-dependent_MTases_sf"/>
</dbReference>
<accession>A0A0D1J4Y3</accession>
<dbReference type="PANTHER" id="PTHR40036:SF1">
    <property type="entry name" value="MACROCIN O-METHYLTRANSFERASE"/>
    <property type="match status" value="1"/>
</dbReference>